<evidence type="ECO:0000313" key="1">
    <source>
        <dbReference type="EMBL" id="DAF62412.1"/>
    </source>
</evidence>
<organism evidence="1">
    <name type="scientific">Myoviridae sp. ctIty1</name>
    <dbReference type="NCBI Taxonomy" id="2827673"/>
    <lineage>
        <taxon>Viruses</taxon>
        <taxon>Duplodnaviria</taxon>
        <taxon>Heunggongvirae</taxon>
        <taxon>Uroviricota</taxon>
        <taxon>Caudoviricetes</taxon>
    </lineage>
</organism>
<accession>A0A8S5TGG9</accession>
<name>A0A8S5TGG9_9CAUD</name>
<reference evidence="1" key="1">
    <citation type="journal article" date="2021" name="Proc. Natl. Acad. Sci. U.S.A.">
        <title>A Catalog of Tens of Thousands of Viruses from Human Metagenomes Reveals Hidden Associations with Chronic Diseases.</title>
        <authorList>
            <person name="Tisza M.J."/>
            <person name="Buck C.B."/>
        </authorList>
    </citation>
    <scope>NUCLEOTIDE SEQUENCE</scope>
    <source>
        <strain evidence="1">CtIty1</strain>
    </source>
</reference>
<sequence>MCLLYLLLKGNYMIPSTREYSLICSMSVYYTMDGLFKRFCCESLLKYTTYLDTHYLYSLYGGNCLGKQYTYKVR</sequence>
<protein>
    <submittedName>
        <fullName evidence="1">Uncharacterized protein</fullName>
    </submittedName>
</protein>
<dbReference type="EMBL" id="BK032823">
    <property type="protein sequence ID" value="DAF62412.1"/>
    <property type="molecule type" value="Genomic_DNA"/>
</dbReference>
<proteinExistence type="predicted"/>